<accession>A0ABP8L3M5</accession>
<evidence type="ECO:0000313" key="6">
    <source>
        <dbReference type="EMBL" id="GAA4421637.1"/>
    </source>
</evidence>
<evidence type="ECO:0000256" key="1">
    <source>
        <dbReference type="ARBA" id="ARBA00004776"/>
    </source>
</evidence>
<keyword evidence="7" id="KW-1185">Reference proteome</keyword>
<evidence type="ECO:0000256" key="4">
    <source>
        <dbReference type="ARBA" id="ARBA00022679"/>
    </source>
</evidence>
<comment type="pathway">
    <text evidence="1">Cell wall biogenesis; cell wall polysaccharide biosynthesis.</text>
</comment>
<keyword evidence="3" id="KW-0328">Glycosyltransferase</keyword>
<comment type="similarity">
    <text evidence="2">Belongs to the glycosyltransferase 2 family.</text>
</comment>
<reference evidence="7" key="1">
    <citation type="journal article" date="2019" name="Int. J. Syst. Evol. Microbiol.">
        <title>The Global Catalogue of Microorganisms (GCM) 10K type strain sequencing project: providing services to taxonomists for standard genome sequencing and annotation.</title>
        <authorList>
            <consortium name="The Broad Institute Genomics Platform"/>
            <consortium name="The Broad Institute Genome Sequencing Center for Infectious Disease"/>
            <person name="Wu L."/>
            <person name="Ma J."/>
        </authorList>
    </citation>
    <scope>NUCLEOTIDE SEQUENCE [LARGE SCALE GENOMIC DNA]</scope>
    <source>
        <strain evidence="7">JCM 17810</strain>
    </source>
</reference>
<proteinExistence type="inferred from homology"/>
<dbReference type="RefSeq" id="WP_345215603.1">
    <property type="nucleotide sequence ID" value="NZ_BAABGN010000006.1"/>
</dbReference>
<dbReference type="InterPro" id="IPR029044">
    <property type="entry name" value="Nucleotide-diphossugar_trans"/>
</dbReference>
<gene>
    <name evidence="6" type="ORF">GCM10023169_14690</name>
</gene>
<dbReference type="InterPro" id="IPR001173">
    <property type="entry name" value="Glyco_trans_2-like"/>
</dbReference>
<dbReference type="SUPFAM" id="SSF53448">
    <property type="entry name" value="Nucleotide-diphospho-sugar transferases"/>
    <property type="match status" value="1"/>
</dbReference>
<evidence type="ECO:0000259" key="5">
    <source>
        <dbReference type="Pfam" id="PF00535"/>
    </source>
</evidence>
<organism evidence="6 7">
    <name type="scientific">Georgenia halophila</name>
    <dbReference type="NCBI Taxonomy" id="620889"/>
    <lineage>
        <taxon>Bacteria</taxon>
        <taxon>Bacillati</taxon>
        <taxon>Actinomycetota</taxon>
        <taxon>Actinomycetes</taxon>
        <taxon>Micrococcales</taxon>
        <taxon>Bogoriellaceae</taxon>
        <taxon>Georgenia</taxon>
    </lineage>
</organism>
<dbReference type="Pfam" id="PF00535">
    <property type="entry name" value="Glycos_transf_2"/>
    <property type="match status" value="1"/>
</dbReference>
<evidence type="ECO:0000256" key="2">
    <source>
        <dbReference type="ARBA" id="ARBA00006739"/>
    </source>
</evidence>
<dbReference type="Proteomes" id="UP001500622">
    <property type="component" value="Unassembled WGS sequence"/>
</dbReference>
<sequence>MAVVVAHDRHELLAHTLDGLLGQDRPCDRVVVVDNASTDDSGVVAADHPLAPDVLTLTRNTGGAGGFAAGIAHAVQAHHADLVWLMDDDTVPTASALAELLRARDAYTGRPALLASRAVWHDGRDHPMNTPRRRFGLAGPLVSRAAAAGAVPVRSASFVSVLLDAGVVRRVGLPEAAYFLWNDDFEYTSRILRRRVGLWIPDSVVEHRTRTFGSTDADPGDRFFFEVRNKLWMLRTSPALGPVDLALYGASTLVRWARTVLRSTDRRTLLDAGRRGLVAGLRTTPETTSSVLAGLGPVSDEVRAVAKGATRG</sequence>
<protein>
    <submittedName>
        <fullName evidence="6">Glycosyltransferase</fullName>
    </submittedName>
</protein>
<name>A0ABP8L3M5_9MICO</name>
<dbReference type="EMBL" id="BAABGN010000006">
    <property type="protein sequence ID" value="GAA4421637.1"/>
    <property type="molecule type" value="Genomic_DNA"/>
</dbReference>
<evidence type="ECO:0000256" key="3">
    <source>
        <dbReference type="ARBA" id="ARBA00022676"/>
    </source>
</evidence>
<comment type="caution">
    <text evidence="6">The sequence shown here is derived from an EMBL/GenBank/DDBJ whole genome shotgun (WGS) entry which is preliminary data.</text>
</comment>
<dbReference type="PANTHER" id="PTHR43179:SF12">
    <property type="entry name" value="GALACTOFURANOSYLTRANSFERASE GLFT2"/>
    <property type="match status" value="1"/>
</dbReference>
<evidence type="ECO:0000313" key="7">
    <source>
        <dbReference type="Proteomes" id="UP001500622"/>
    </source>
</evidence>
<dbReference type="Gene3D" id="3.90.550.10">
    <property type="entry name" value="Spore Coat Polysaccharide Biosynthesis Protein SpsA, Chain A"/>
    <property type="match status" value="1"/>
</dbReference>
<keyword evidence="4" id="KW-0808">Transferase</keyword>
<feature type="domain" description="Glycosyltransferase 2-like" evidence="5">
    <location>
        <begin position="3"/>
        <end position="103"/>
    </location>
</feature>
<dbReference type="PANTHER" id="PTHR43179">
    <property type="entry name" value="RHAMNOSYLTRANSFERASE WBBL"/>
    <property type="match status" value="1"/>
</dbReference>